<dbReference type="Proteomes" id="UP001158730">
    <property type="component" value="Unassembled WGS sequence"/>
</dbReference>
<dbReference type="EMBL" id="JAOBYN010000006">
    <property type="protein sequence ID" value="MDH1054742.1"/>
    <property type="molecule type" value="Genomic_DNA"/>
</dbReference>
<feature type="transmembrane region" description="Helical" evidence="1">
    <location>
        <begin position="20"/>
        <end position="40"/>
    </location>
</feature>
<evidence type="ECO:0008006" key="4">
    <source>
        <dbReference type="Google" id="ProtNLM"/>
    </source>
</evidence>
<reference evidence="2" key="1">
    <citation type="submission" date="2022-09" db="EMBL/GenBank/DDBJ databases">
        <title>Intensive care unit water sources are persistently colonized with multi-drug resistant bacteria and are the site of extensive horizontal gene transfer of antibiotic resistance genes.</title>
        <authorList>
            <person name="Diorio-Toth L."/>
        </authorList>
    </citation>
    <scope>NUCLEOTIDE SEQUENCE</scope>
    <source>
        <strain evidence="2">GD03990</strain>
    </source>
</reference>
<comment type="caution">
    <text evidence="2">The sequence shown here is derived from an EMBL/GenBank/DDBJ whole genome shotgun (WGS) entry which is preliminary data.</text>
</comment>
<name>A0AA42N1K7_AQUAC</name>
<dbReference type="RefSeq" id="WP_280053584.1">
    <property type="nucleotide sequence ID" value="NZ_JAOBYN010000006.1"/>
</dbReference>
<gene>
    <name evidence="2" type="ORF">N5C05_08225</name>
</gene>
<dbReference type="AlphaFoldDB" id="A0AA42N1K7"/>
<evidence type="ECO:0000313" key="3">
    <source>
        <dbReference type="Proteomes" id="UP001158730"/>
    </source>
</evidence>
<protein>
    <recommendedName>
        <fullName evidence="4">DUF2937 family protein</fullName>
    </recommendedName>
</protein>
<keyword evidence="1" id="KW-0812">Transmembrane</keyword>
<accession>A0AA42N1K7</accession>
<keyword evidence="1" id="KW-0472">Membrane</keyword>
<feature type="transmembrane region" description="Helical" evidence="1">
    <location>
        <begin position="230"/>
        <end position="251"/>
    </location>
</feature>
<evidence type="ECO:0000256" key="1">
    <source>
        <dbReference type="SAM" id="Phobius"/>
    </source>
</evidence>
<keyword evidence="1" id="KW-1133">Transmembrane helix</keyword>
<organism evidence="2 3">
    <name type="scientific">Aquipseudomonas alcaligenes</name>
    <name type="common">Pseudomonas alcaligenes</name>
    <dbReference type="NCBI Taxonomy" id="43263"/>
    <lineage>
        <taxon>Bacteria</taxon>
        <taxon>Pseudomonadati</taxon>
        <taxon>Pseudomonadota</taxon>
        <taxon>Gammaproteobacteria</taxon>
        <taxon>Pseudomonadales</taxon>
        <taxon>Pseudomonadaceae</taxon>
        <taxon>Aquipseudomonas</taxon>
    </lineage>
</organism>
<dbReference type="PROSITE" id="PS51257">
    <property type="entry name" value="PROKAR_LIPOPROTEIN"/>
    <property type="match status" value="1"/>
</dbReference>
<evidence type="ECO:0000313" key="2">
    <source>
        <dbReference type="EMBL" id="MDH1054742.1"/>
    </source>
</evidence>
<proteinExistence type="predicted"/>
<feature type="transmembrane region" description="Helical" evidence="1">
    <location>
        <begin position="61"/>
        <end position="81"/>
    </location>
</feature>
<sequence>MDQARSLLQGLWEPFSFLPLFGYSCLGVLLGLVGGLMLALQLQRRGWLGRRKRWHHWLLKLYFLLLPAGGVFLGLQAGLLYGGQQQIYRHLDSYAPLVQDVADDLWRDFEAYLQTQNQQALVQELQASSVQSVLNHLAAQYLQAEMLARAPLLEQASLTERMASGLLDLLQAAMLEELVRDTVAQQADKYIGVDRKVVLAALDARVEQLFQADFLLDLLKRQIGQVFKPLYLSLLLFAALLLAMVATEILLSRRLRQWHSALQPTLAQPQMQQGEGPVGPIQR</sequence>